<dbReference type="InterPro" id="IPR007721">
    <property type="entry name" value="RbsD_FucU"/>
</dbReference>
<name>A0A9X3P461_9ACTN</name>
<comment type="caution">
    <text evidence="4">The sequence shown here is derived from an EMBL/GenBank/DDBJ whole genome shotgun (WGS) entry which is preliminary data.</text>
</comment>
<dbReference type="GO" id="GO:0048029">
    <property type="term" value="F:monosaccharide binding"/>
    <property type="evidence" value="ECO:0007669"/>
    <property type="project" value="InterPro"/>
</dbReference>
<accession>A0A9X3P461</accession>
<reference evidence="4" key="1">
    <citation type="submission" date="2022-12" db="EMBL/GenBank/DDBJ databases">
        <title>Gycomyces niveus sp.nov.,a novel actinomycete isolated from soil in Shouguan.</title>
        <authorList>
            <person name="Yang X."/>
        </authorList>
    </citation>
    <scope>NUCLEOTIDE SEQUENCE</scope>
    <source>
        <strain evidence="4">NEAU-A15</strain>
    </source>
</reference>
<evidence type="ECO:0000256" key="2">
    <source>
        <dbReference type="ARBA" id="ARBA00012862"/>
    </source>
</evidence>
<dbReference type="Pfam" id="PF05025">
    <property type="entry name" value="RbsD_FucU"/>
    <property type="match status" value="1"/>
</dbReference>
<dbReference type="GO" id="GO:0005996">
    <property type="term" value="P:monosaccharide metabolic process"/>
    <property type="evidence" value="ECO:0007669"/>
    <property type="project" value="InterPro"/>
</dbReference>
<evidence type="ECO:0000313" key="4">
    <source>
        <dbReference type="EMBL" id="MDA1358383.1"/>
    </source>
</evidence>
<dbReference type="RefSeq" id="WP_270108185.1">
    <property type="nucleotide sequence ID" value="NZ_JAPZVP010000001.1"/>
</dbReference>
<organism evidence="4 5">
    <name type="scientific">Glycomyces luteolus</name>
    <dbReference type="NCBI Taxonomy" id="2670330"/>
    <lineage>
        <taxon>Bacteria</taxon>
        <taxon>Bacillati</taxon>
        <taxon>Actinomycetota</taxon>
        <taxon>Actinomycetes</taxon>
        <taxon>Glycomycetales</taxon>
        <taxon>Glycomycetaceae</taxon>
        <taxon>Glycomyces</taxon>
    </lineage>
</organism>
<keyword evidence="3" id="KW-0413">Isomerase</keyword>
<keyword evidence="5" id="KW-1185">Reference proteome</keyword>
<proteinExistence type="predicted"/>
<dbReference type="AlphaFoldDB" id="A0A9X3P461"/>
<dbReference type="EMBL" id="JAPZVP010000001">
    <property type="protein sequence ID" value="MDA1358383.1"/>
    <property type="molecule type" value="Genomic_DNA"/>
</dbReference>
<gene>
    <name evidence="4" type="ORF">O1R50_02050</name>
</gene>
<dbReference type="GO" id="GO:0062193">
    <property type="term" value="F:D-ribose pyranase activity"/>
    <property type="evidence" value="ECO:0007669"/>
    <property type="project" value="UniProtKB-EC"/>
</dbReference>
<sequence length="52" mass="5328">MLTCGLVHPPLLAALAAAGHGSRILLADWHFPCSTHTNPAAALTSASTRTCC</sequence>
<dbReference type="EC" id="5.4.99.62" evidence="2"/>
<protein>
    <recommendedName>
        <fullName evidence="2">D-ribose pyranase</fullName>
        <ecNumber evidence="2">5.4.99.62</ecNumber>
    </recommendedName>
</protein>
<dbReference type="InterPro" id="IPR023750">
    <property type="entry name" value="RbsD-like_sf"/>
</dbReference>
<evidence type="ECO:0000256" key="3">
    <source>
        <dbReference type="ARBA" id="ARBA00023235"/>
    </source>
</evidence>
<dbReference type="Gene3D" id="3.40.1650.10">
    <property type="entry name" value="RbsD-like domain"/>
    <property type="match status" value="1"/>
</dbReference>
<dbReference type="SUPFAM" id="SSF102546">
    <property type="entry name" value="RbsD-like"/>
    <property type="match status" value="1"/>
</dbReference>
<comment type="catalytic activity">
    <reaction evidence="1">
        <text>beta-D-ribopyranose = beta-D-ribofuranose</text>
        <dbReference type="Rhea" id="RHEA:25432"/>
        <dbReference type="ChEBI" id="CHEBI:27476"/>
        <dbReference type="ChEBI" id="CHEBI:47002"/>
        <dbReference type="EC" id="5.4.99.62"/>
    </reaction>
</comment>
<evidence type="ECO:0000313" key="5">
    <source>
        <dbReference type="Proteomes" id="UP001146067"/>
    </source>
</evidence>
<evidence type="ECO:0000256" key="1">
    <source>
        <dbReference type="ARBA" id="ARBA00000223"/>
    </source>
</evidence>
<dbReference type="Proteomes" id="UP001146067">
    <property type="component" value="Unassembled WGS sequence"/>
</dbReference>